<gene>
    <name evidence="1" type="ORF">PLOB_00003678</name>
</gene>
<accession>A0ABN8Q8G4</accession>
<evidence type="ECO:0000313" key="1">
    <source>
        <dbReference type="EMBL" id="CAH3159438.1"/>
    </source>
</evidence>
<sequence length="79" mass="8508">MFGNENIAYNFEKEETDGKILLSTAVQSIQEMEQLGLTTTANQSASVDVCAPSVGKKGKLTPPDIRCLDPASKSIYLTV</sequence>
<dbReference type="EMBL" id="CALNXK010000113">
    <property type="protein sequence ID" value="CAH3159438.1"/>
    <property type="molecule type" value="Genomic_DNA"/>
</dbReference>
<protein>
    <submittedName>
        <fullName evidence="1">Uncharacterized protein</fullName>
    </submittedName>
</protein>
<comment type="caution">
    <text evidence="1">The sequence shown here is derived from an EMBL/GenBank/DDBJ whole genome shotgun (WGS) entry which is preliminary data.</text>
</comment>
<name>A0ABN8Q8G4_9CNID</name>
<proteinExistence type="predicted"/>
<dbReference type="Proteomes" id="UP001159405">
    <property type="component" value="Unassembled WGS sequence"/>
</dbReference>
<evidence type="ECO:0000313" key="2">
    <source>
        <dbReference type="Proteomes" id="UP001159405"/>
    </source>
</evidence>
<organism evidence="1 2">
    <name type="scientific">Porites lobata</name>
    <dbReference type="NCBI Taxonomy" id="104759"/>
    <lineage>
        <taxon>Eukaryota</taxon>
        <taxon>Metazoa</taxon>
        <taxon>Cnidaria</taxon>
        <taxon>Anthozoa</taxon>
        <taxon>Hexacorallia</taxon>
        <taxon>Scleractinia</taxon>
        <taxon>Fungiina</taxon>
        <taxon>Poritidae</taxon>
        <taxon>Porites</taxon>
    </lineage>
</organism>
<reference evidence="1 2" key="1">
    <citation type="submission" date="2022-05" db="EMBL/GenBank/DDBJ databases">
        <authorList>
            <consortium name="Genoscope - CEA"/>
            <person name="William W."/>
        </authorList>
    </citation>
    <scope>NUCLEOTIDE SEQUENCE [LARGE SCALE GENOMIC DNA]</scope>
</reference>
<keyword evidence="2" id="KW-1185">Reference proteome</keyword>